<reference evidence="2 3" key="1">
    <citation type="submission" date="2016-04" db="EMBL/GenBank/DDBJ databases">
        <title>Genome sequence of Methanobrevibacter cuticularis DSM 11139.</title>
        <authorList>
            <person name="Poehlein A."/>
            <person name="Seedorf H."/>
            <person name="Daniel R."/>
        </authorList>
    </citation>
    <scope>NUCLEOTIDE SEQUENCE [LARGE SCALE GENOMIC DNA]</scope>
    <source>
        <strain evidence="2 3">DSM 11139</strain>
    </source>
</reference>
<dbReference type="PATRIC" id="fig|47311.3.peg.1719"/>
<proteinExistence type="predicted"/>
<keyword evidence="3" id="KW-1185">Reference proteome</keyword>
<sequence length="185" mass="21269">MDKNSENSSKDSFKDSSAKLSDSANEKISFSDINYAIYKIGNWKNSYEINLIGDSNEIPVTEATKNHVLLSMEEIRKSRFDIGDKKVNGLVALAIQLCDKFKDSDIDELVAKEEKEYENILNELNDLEVENPNDSIELENDKFLIYKLEKEDHVTIARPANKFTENHHIEEIKKLQEKQQDNVAN</sequence>
<feature type="compositionally biased region" description="Basic and acidic residues" evidence="1">
    <location>
        <begin position="1"/>
        <end position="17"/>
    </location>
</feature>
<dbReference type="EMBL" id="LWMW01000122">
    <property type="protein sequence ID" value="KZX15311.1"/>
    <property type="molecule type" value="Genomic_DNA"/>
</dbReference>
<gene>
    <name evidence="2" type="ORF">MBCUT_15800</name>
</gene>
<comment type="caution">
    <text evidence="2">The sequence shown here is derived from an EMBL/GenBank/DDBJ whole genome shotgun (WGS) entry which is preliminary data.</text>
</comment>
<name>A0A166D8C6_9EURY</name>
<organism evidence="2 3">
    <name type="scientific">Methanobrevibacter cuticularis</name>
    <dbReference type="NCBI Taxonomy" id="47311"/>
    <lineage>
        <taxon>Archaea</taxon>
        <taxon>Methanobacteriati</taxon>
        <taxon>Methanobacteriota</taxon>
        <taxon>Methanomada group</taxon>
        <taxon>Methanobacteria</taxon>
        <taxon>Methanobacteriales</taxon>
        <taxon>Methanobacteriaceae</taxon>
        <taxon>Methanobrevibacter</taxon>
    </lineage>
</organism>
<evidence type="ECO:0000256" key="1">
    <source>
        <dbReference type="SAM" id="MobiDB-lite"/>
    </source>
</evidence>
<evidence type="ECO:0000313" key="2">
    <source>
        <dbReference type="EMBL" id="KZX15311.1"/>
    </source>
</evidence>
<evidence type="ECO:0000313" key="3">
    <source>
        <dbReference type="Proteomes" id="UP000077275"/>
    </source>
</evidence>
<dbReference type="RefSeq" id="WP_245634970.1">
    <property type="nucleotide sequence ID" value="NZ_LWMW01000122.1"/>
</dbReference>
<protein>
    <submittedName>
        <fullName evidence="2">Uncharacterized protein</fullName>
    </submittedName>
</protein>
<dbReference type="Proteomes" id="UP000077275">
    <property type="component" value="Unassembled WGS sequence"/>
</dbReference>
<feature type="region of interest" description="Disordered" evidence="1">
    <location>
        <begin position="1"/>
        <end position="22"/>
    </location>
</feature>
<dbReference type="AlphaFoldDB" id="A0A166D8C6"/>
<accession>A0A166D8C6</accession>